<dbReference type="HOGENOM" id="CLU_058475_1_0_1"/>
<protein>
    <recommendedName>
        <fullName evidence="1">Glyoxalase-like domain-containing protein</fullName>
    </recommendedName>
</protein>
<accession>G4T6H4</accession>
<evidence type="ECO:0000259" key="1">
    <source>
        <dbReference type="Pfam" id="PF13468"/>
    </source>
</evidence>
<dbReference type="AlphaFoldDB" id="G4T6H4"/>
<gene>
    <name evidence="2" type="ORF">PIIN_00728</name>
</gene>
<organism evidence="2 3">
    <name type="scientific">Serendipita indica (strain DSM 11827)</name>
    <name type="common">Root endophyte fungus</name>
    <name type="synonym">Piriformospora indica</name>
    <dbReference type="NCBI Taxonomy" id="1109443"/>
    <lineage>
        <taxon>Eukaryota</taxon>
        <taxon>Fungi</taxon>
        <taxon>Dikarya</taxon>
        <taxon>Basidiomycota</taxon>
        <taxon>Agaricomycotina</taxon>
        <taxon>Agaricomycetes</taxon>
        <taxon>Sebacinales</taxon>
        <taxon>Serendipitaceae</taxon>
        <taxon>Serendipita</taxon>
    </lineage>
</organism>
<dbReference type="InterPro" id="IPR025870">
    <property type="entry name" value="Glyoxalase-like_dom"/>
</dbReference>
<comment type="caution">
    <text evidence="2">The sequence shown here is derived from an EMBL/GenBank/DDBJ whole genome shotgun (WGS) entry which is preliminary data.</text>
</comment>
<dbReference type="Pfam" id="PF13468">
    <property type="entry name" value="Glyoxalase_3"/>
    <property type="match status" value="1"/>
</dbReference>
<dbReference type="InParanoid" id="G4T6H4"/>
<dbReference type="Proteomes" id="UP000007148">
    <property type="component" value="Unassembled WGS sequence"/>
</dbReference>
<dbReference type="PANTHER" id="PTHR40265:SF1">
    <property type="entry name" value="GLYOXALASE-LIKE DOMAIN-CONTAINING PROTEIN"/>
    <property type="match status" value="1"/>
</dbReference>
<proteinExistence type="predicted"/>
<sequence length="287" mass="31975">MAFPMDHIIHLSAPGMLRNTISEFENMGFEVLLGGKHADGLTENALIVLDDGVYIELIQFIKEVEEYPEGSPERQARTSHWWASMKENGWIDYSLGDLTSASDVSVAAAINHKAEKDKVQLRYDDGVEGGRVKPNGDILRWLVTFPAKQHKRGGVPFFCKDLTPRERRVPWSPGSAGSGSEARRRIAAVTLMTRRESLSKHIEEIRTALGISPMPVQDRAPGAVWILDSPGARQSVRLELISAQSAEEVAWTETVDDIGVWEVTVHGRRPDETQVESRKTVGRLGWI</sequence>
<evidence type="ECO:0000313" key="2">
    <source>
        <dbReference type="EMBL" id="CCA66889.1"/>
    </source>
</evidence>
<dbReference type="eggNOG" id="ENOG502S4CM">
    <property type="taxonomic scope" value="Eukaryota"/>
</dbReference>
<name>G4T6H4_SERID</name>
<reference evidence="2 3" key="1">
    <citation type="journal article" date="2011" name="PLoS Pathog.">
        <title>Endophytic Life Strategies Decoded by Genome and Transcriptome Analyses of the Mutualistic Root Symbiont Piriformospora indica.</title>
        <authorList>
            <person name="Zuccaro A."/>
            <person name="Lahrmann U."/>
            <person name="Guldener U."/>
            <person name="Langen G."/>
            <person name="Pfiffi S."/>
            <person name="Biedenkopf D."/>
            <person name="Wong P."/>
            <person name="Samans B."/>
            <person name="Grimm C."/>
            <person name="Basiewicz M."/>
            <person name="Murat C."/>
            <person name="Martin F."/>
            <person name="Kogel K.H."/>
        </authorList>
    </citation>
    <scope>NUCLEOTIDE SEQUENCE [LARGE SCALE GENOMIC DNA]</scope>
    <source>
        <strain evidence="2 3">DSM 11827</strain>
    </source>
</reference>
<dbReference type="PANTHER" id="PTHR40265">
    <property type="entry name" value="BLL2707 PROTEIN"/>
    <property type="match status" value="1"/>
</dbReference>
<keyword evidence="3" id="KW-1185">Reference proteome</keyword>
<evidence type="ECO:0000313" key="3">
    <source>
        <dbReference type="Proteomes" id="UP000007148"/>
    </source>
</evidence>
<dbReference type="InterPro" id="IPR029068">
    <property type="entry name" value="Glyas_Bleomycin-R_OHBP_Dase"/>
</dbReference>
<dbReference type="OrthoDB" id="408973at2759"/>
<dbReference type="EMBL" id="CAFZ01000007">
    <property type="protein sequence ID" value="CCA66889.1"/>
    <property type="molecule type" value="Genomic_DNA"/>
</dbReference>
<dbReference type="Gene3D" id="3.10.180.10">
    <property type="entry name" value="2,3-Dihydroxybiphenyl 1,2-Dioxygenase, domain 1"/>
    <property type="match status" value="1"/>
</dbReference>
<feature type="domain" description="Glyoxalase-like" evidence="1">
    <location>
        <begin position="5"/>
        <end position="196"/>
    </location>
</feature>